<dbReference type="PANTHER" id="PTHR44051">
    <property type="entry name" value="GLUTATHIONE S-TRANSFERASE-RELATED"/>
    <property type="match status" value="1"/>
</dbReference>
<dbReference type="GO" id="GO:0016740">
    <property type="term" value="F:transferase activity"/>
    <property type="evidence" value="ECO:0007669"/>
    <property type="project" value="UniProtKB-KW"/>
</dbReference>
<evidence type="ECO:0000313" key="3">
    <source>
        <dbReference type="EMBL" id="QMW21475.1"/>
    </source>
</evidence>
<dbReference type="SUPFAM" id="SSF47616">
    <property type="entry name" value="GST C-terminal domain-like"/>
    <property type="match status" value="1"/>
</dbReference>
<evidence type="ECO:0000313" key="4">
    <source>
        <dbReference type="Proteomes" id="UP000515292"/>
    </source>
</evidence>
<dbReference type="InterPro" id="IPR036282">
    <property type="entry name" value="Glutathione-S-Trfase_C_sf"/>
</dbReference>
<dbReference type="CDD" id="cd03051">
    <property type="entry name" value="GST_N_GTT2_like"/>
    <property type="match status" value="1"/>
</dbReference>
<dbReference type="SUPFAM" id="SSF52833">
    <property type="entry name" value="Thioredoxin-like"/>
    <property type="match status" value="1"/>
</dbReference>
<feature type="domain" description="GST N-terminal" evidence="1">
    <location>
        <begin position="1"/>
        <end position="81"/>
    </location>
</feature>
<dbReference type="InterPro" id="IPR010987">
    <property type="entry name" value="Glutathione-S-Trfase_C-like"/>
</dbReference>
<dbReference type="Pfam" id="PF13417">
    <property type="entry name" value="GST_N_3"/>
    <property type="match status" value="1"/>
</dbReference>
<organism evidence="3 4">
    <name type="scientific">Sandaracinobacteroides saxicola</name>
    <dbReference type="NCBI Taxonomy" id="2759707"/>
    <lineage>
        <taxon>Bacteria</taxon>
        <taxon>Pseudomonadati</taxon>
        <taxon>Pseudomonadota</taxon>
        <taxon>Alphaproteobacteria</taxon>
        <taxon>Sphingomonadales</taxon>
        <taxon>Sphingosinicellaceae</taxon>
        <taxon>Sandaracinobacteroides</taxon>
    </lineage>
</organism>
<dbReference type="Gene3D" id="3.40.30.10">
    <property type="entry name" value="Glutaredoxin"/>
    <property type="match status" value="1"/>
</dbReference>
<evidence type="ECO:0000259" key="1">
    <source>
        <dbReference type="PROSITE" id="PS50404"/>
    </source>
</evidence>
<dbReference type="InterPro" id="IPR034345">
    <property type="entry name" value="Gtt2-like_N"/>
</dbReference>
<dbReference type="SFLD" id="SFLDG00358">
    <property type="entry name" value="Main_(cytGST)"/>
    <property type="match status" value="1"/>
</dbReference>
<feature type="domain" description="GST C-terminal" evidence="2">
    <location>
        <begin position="86"/>
        <end position="210"/>
    </location>
</feature>
<dbReference type="Pfam" id="PF00043">
    <property type="entry name" value="GST_C"/>
    <property type="match status" value="1"/>
</dbReference>
<sequence>MLLYDMAKAPNPRRVRWFLAEKGVSLPMVQVDIMAGENLAPAFLAVNPRGVVPTLLLDDGGILDESVAICRYLEGLHPEPNLLGRDALEMARIESWQRRMEFEGMFNVAAAFRNTQPAYAERGMPGRIPPTPAIPALAERGLMLAAHWLAELDARLRDVPFVAGERFSIADITAAISVDFAKWVGLRPAPEQEALLRWQAEVKARPGARA</sequence>
<keyword evidence="4" id="KW-1185">Reference proteome</keyword>
<dbReference type="PANTHER" id="PTHR44051:SF2">
    <property type="entry name" value="HYPOTHETICAL GLUTATHIONE S-TRANSFERASE LIKE PROTEIN"/>
    <property type="match status" value="1"/>
</dbReference>
<keyword evidence="3" id="KW-0808">Transferase</keyword>
<dbReference type="InterPro" id="IPR004046">
    <property type="entry name" value="GST_C"/>
</dbReference>
<dbReference type="InterPro" id="IPR004045">
    <property type="entry name" value="Glutathione_S-Trfase_N"/>
</dbReference>
<gene>
    <name evidence="3" type="ORF">H3309_08510</name>
</gene>
<name>A0A7G5IDN3_9SPHN</name>
<dbReference type="AlphaFoldDB" id="A0A7G5IDN3"/>
<proteinExistence type="predicted"/>
<accession>A0A7G5IDN3</accession>
<protein>
    <submittedName>
        <fullName evidence="3">Glutathione S-transferase family protein</fullName>
    </submittedName>
</protein>
<dbReference type="PROSITE" id="PS50404">
    <property type="entry name" value="GST_NTER"/>
    <property type="match status" value="1"/>
</dbReference>
<reference evidence="3 4" key="1">
    <citation type="submission" date="2020-07" db="EMBL/GenBank/DDBJ databases">
        <title>Complete genome sequence for Sandaracinobacter sp. M6.</title>
        <authorList>
            <person name="Tang Y."/>
            <person name="Liu Q."/>
            <person name="Guo Z."/>
            <person name="Lei P."/>
            <person name="Huang B."/>
        </authorList>
    </citation>
    <scope>NUCLEOTIDE SEQUENCE [LARGE SCALE GENOMIC DNA]</scope>
    <source>
        <strain evidence="3 4">M6</strain>
    </source>
</reference>
<dbReference type="InterPro" id="IPR040079">
    <property type="entry name" value="Glutathione_S-Trfase"/>
</dbReference>
<dbReference type="SFLD" id="SFLDS00019">
    <property type="entry name" value="Glutathione_Transferase_(cytos"/>
    <property type="match status" value="1"/>
</dbReference>
<evidence type="ECO:0000259" key="2">
    <source>
        <dbReference type="PROSITE" id="PS50405"/>
    </source>
</evidence>
<dbReference type="KEGG" id="sand:H3309_08510"/>
<dbReference type="InterPro" id="IPR036249">
    <property type="entry name" value="Thioredoxin-like_sf"/>
</dbReference>
<dbReference type="RefSeq" id="WP_182294324.1">
    <property type="nucleotide sequence ID" value="NZ_CP059851.1"/>
</dbReference>
<dbReference type="EMBL" id="CP059851">
    <property type="protein sequence ID" value="QMW21475.1"/>
    <property type="molecule type" value="Genomic_DNA"/>
</dbReference>
<dbReference type="Proteomes" id="UP000515292">
    <property type="component" value="Chromosome"/>
</dbReference>
<dbReference type="PROSITE" id="PS50405">
    <property type="entry name" value="GST_CTER"/>
    <property type="match status" value="1"/>
</dbReference>
<dbReference type="Gene3D" id="1.20.1050.10">
    <property type="match status" value="1"/>
</dbReference>